<name>A0A1E7JFB3_9ACTN</name>
<dbReference type="PATRIC" id="fig|933944.5.peg.3420"/>
<dbReference type="GO" id="GO:0004316">
    <property type="term" value="F:3-oxoacyl-[acyl-carrier-protein] reductase (NADPH) activity"/>
    <property type="evidence" value="ECO:0007669"/>
    <property type="project" value="UniProtKB-EC"/>
</dbReference>
<feature type="region of interest" description="Disordered" evidence="2">
    <location>
        <begin position="220"/>
        <end position="243"/>
    </location>
</feature>
<organism evidence="4 5">
    <name type="scientific">Streptomyces abyssalis</name>
    <dbReference type="NCBI Taxonomy" id="933944"/>
    <lineage>
        <taxon>Bacteria</taxon>
        <taxon>Bacillati</taxon>
        <taxon>Actinomycetota</taxon>
        <taxon>Actinomycetes</taxon>
        <taxon>Kitasatosporales</taxon>
        <taxon>Streptomycetaceae</taxon>
        <taxon>Streptomyces</taxon>
    </lineage>
</organism>
<keyword evidence="4" id="KW-0560">Oxidoreductase</keyword>
<dbReference type="RefSeq" id="WP_070008834.1">
    <property type="nucleotide sequence ID" value="NZ_LJGS01000035.1"/>
</dbReference>
<dbReference type="SMART" id="SM00822">
    <property type="entry name" value="PKS_KR"/>
    <property type="match status" value="1"/>
</dbReference>
<dbReference type="Gene3D" id="3.40.50.720">
    <property type="entry name" value="NAD(P)-binding Rossmann-like Domain"/>
    <property type="match status" value="2"/>
</dbReference>
<comment type="similarity">
    <text evidence="1">Belongs to the short-chain dehydrogenases/reductases (SDR) family.</text>
</comment>
<dbReference type="PROSITE" id="PS00061">
    <property type="entry name" value="ADH_SHORT"/>
    <property type="match status" value="1"/>
</dbReference>
<dbReference type="PANTHER" id="PTHR42760:SF78">
    <property type="entry name" value="3-OXOACYL-[ACYL-CARRIER-PROTEIN] REDUCTASE [NADH]"/>
    <property type="match status" value="1"/>
</dbReference>
<sequence length="483" mass="49177">MADRYLHWTNTRPGRLLSRRLGLPRPVPLHRWSAERPVLEGRLILHLTPVPPRGARPGGGDGGGDGDSGDGDAHAKELAAALDGTGLPVRTDASAAEPGARCAAVVVDATGIRDVPELRAVHECLHPVLRSVAACGRIVVLGARPDGGDHHQAAAQQALEGFVRSLAKETGGGRTAQLVRLAPGATPADAASTLRFLLSPKSAYVSGQVIEIGEPVPGAPAPGATAAESAATKATGPQGPLHGRTALVTGSARGIGESVAATLARDGAHVICLDVPQAEADLARVAESLGGTALPLDVTGDDAGARIAEALPADGLDVLVHNAGITRDRKLANMKAELWDQVMEVNLASVLRTTDHLLAAGALRRGTGRIVATASIAGVAGNVGQTNYAASKAGIIGLVRSLAPRAAAEHGVTVNAVAPGFIETKMTAAVPFFIREAGRRMNSHSQGGLPVDVAETTAWLAGPHSSSVNGQIVRVCGQSLLGA</sequence>
<reference evidence="4 5" key="1">
    <citation type="journal article" date="2016" name="Front. Microbiol.">
        <title>Comparative Genomics Analysis of Streptomyces Species Reveals Their Adaptation to the Marine Environment and Their Diversity at the Genomic Level.</title>
        <authorList>
            <person name="Tian X."/>
            <person name="Zhang Z."/>
            <person name="Yang T."/>
            <person name="Chen M."/>
            <person name="Li J."/>
            <person name="Chen F."/>
            <person name="Yang J."/>
            <person name="Li W."/>
            <person name="Zhang B."/>
            <person name="Zhang Z."/>
            <person name="Wu J."/>
            <person name="Zhang C."/>
            <person name="Long L."/>
            <person name="Xiao J."/>
        </authorList>
    </citation>
    <scope>NUCLEOTIDE SEQUENCE [LARGE SCALE GENOMIC DNA]</scope>
    <source>
        <strain evidence="4 5">SCSIO 10390</strain>
    </source>
</reference>
<accession>A0A1E7JFB3</accession>
<dbReference type="PANTHER" id="PTHR42760">
    <property type="entry name" value="SHORT-CHAIN DEHYDROGENASES/REDUCTASES FAMILY MEMBER"/>
    <property type="match status" value="1"/>
</dbReference>
<dbReference type="PRINTS" id="PR00080">
    <property type="entry name" value="SDRFAMILY"/>
</dbReference>
<dbReference type="EMBL" id="LJGT01000041">
    <property type="protein sequence ID" value="OEU85155.1"/>
    <property type="molecule type" value="Genomic_DNA"/>
</dbReference>
<feature type="region of interest" description="Disordered" evidence="2">
    <location>
        <begin position="49"/>
        <end position="73"/>
    </location>
</feature>
<comment type="caution">
    <text evidence="4">The sequence shown here is derived from an EMBL/GenBank/DDBJ whole genome shotgun (WGS) entry which is preliminary data.</text>
</comment>
<dbReference type="PRINTS" id="PR00081">
    <property type="entry name" value="GDHRDH"/>
</dbReference>
<proteinExistence type="inferred from homology"/>
<evidence type="ECO:0000313" key="5">
    <source>
        <dbReference type="Proteomes" id="UP000176087"/>
    </source>
</evidence>
<dbReference type="Pfam" id="PF13561">
    <property type="entry name" value="adh_short_C2"/>
    <property type="match status" value="1"/>
</dbReference>
<gene>
    <name evidence="4" type="primary">fabG</name>
    <name evidence="4" type="ORF">AN215_21220</name>
</gene>
<evidence type="ECO:0000259" key="3">
    <source>
        <dbReference type="SMART" id="SM00822"/>
    </source>
</evidence>
<protein>
    <submittedName>
        <fullName evidence="4">3-ketoacyl-ACP reductase</fullName>
        <ecNumber evidence="4">1.1.1.100</ecNumber>
    </submittedName>
</protein>
<dbReference type="InterPro" id="IPR036291">
    <property type="entry name" value="NAD(P)-bd_dom_sf"/>
</dbReference>
<dbReference type="OrthoDB" id="9804774at2"/>
<dbReference type="InterPro" id="IPR057326">
    <property type="entry name" value="KR_dom"/>
</dbReference>
<dbReference type="NCBIfam" id="NF006110">
    <property type="entry name" value="PRK08261.1"/>
    <property type="match status" value="1"/>
</dbReference>
<dbReference type="EC" id="1.1.1.100" evidence="4"/>
<evidence type="ECO:0000313" key="4">
    <source>
        <dbReference type="EMBL" id="OEU85155.1"/>
    </source>
</evidence>
<keyword evidence="5" id="KW-1185">Reference proteome</keyword>
<evidence type="ECO:0000256" key="1">
    <source>
        <dbReference type="ARBA" id="ARBA00006484"/>
    </source>
</evidence>
<dbReference type="InterPro" id="IPR020904">
    <property type="entry name" value="Sc_DH/Rdtase_CS"/>
</dbReference>
<dbReference type="STRING" id="933944.AN215_21220"/>
<evidence type="ECO:0000256" key="2">
    <source>
        <dbReference type="SAM" id="MobiDB-lite"/>
    </source>
</evidence>
<dbReference type="SUPFAM" id="SSF51735">
    <property type="entry name" value="NAD(P)-binding Rossmann-fold domains"/>
    <property type="match status" value="2"/>
</dbReference>
<feature type="compositionally biased region" description="Gly residues" evidence="2">
    <location>
        <begin position="56"/>
        <end position="66"/>
    </location>
</feature>
<dbReference type="Proteomes" id="UP000176087">
    <property type="component" value="Unassembled WGS sequence"/>
</dbReference>
<dbReference type="FunFam" id="3.40.50.720:FF:000338">
    <property type="entry name" value="3-oxoacyl-ACP reductase FabG"/>
    <property type="match status" value="1"/>
</dbReference>
<dbReference type="AlphaFoldDB" id="A0A1E7JFB3"/>
<feature type="domain" description="Ketoreductase" evidence="3">
    <location>
        <begin position="244"/>
        <end position="420"/>
    </location>
</feature>
<dbReference type="InterPro" id="IPR002347">
    <property type="entry name" value="SDR_fam"/>
</dbReference>
<feature type="compositionally biased region" description="Low complexity" evidence="2">
    <location>
        <begin position="221"/>
        <end position="237"/>
    </location>
</feature>